<dbReference type="PROSITE" id="PS01095">
    <property type="entry name" value="GH18_1"/>
    <property type="match status" value="1"/>
</dbReference>
<dbReference type="InterPro" id="IPR050314">
    <property type="entry name" value="Glycosyl_Hydrlase_18"/>
</dbReference>
<reference evidence="9" key="1">
    <citation type="submission" date="2022-05" db="EMBL/GenBank/DDBJ databases">
        <authorList>
            <person name="Okamura Y."/>
        </authorList>
    </citation>
    <scope>NUCLEOTIDE SEQUENCE</scope>
</reference>
<comment type="similarity">
    <text evidence="6">Belongs to the glycosyl hydrolase 18 family.</text>
</comment>
<keyword evidence="7" id="KW-0472">Membrane</keyword>
<proteinExistence type="inferred from homology"/>
<evidence type="ECO:0000256" key="4">
    <source>
        <dbReference type="ARBA" id="ARBA00023295"/>
    </source>
</evidence>
<dbReference type="EMBL" id="CALOZG010000085">
    <property type="protein sequence ID" value="CAH4037593.1"/>
    <property type="molecule type" value="Genomic_DNA"/>
</dbReference>
<dbReference type="GO" id="GO:0005576">
    <property type="term" value="C:extracellular region"/>
    <property type="evidence" value="ECO:0007669"/>
    <property type="project" value="TreeGrafter"/>
</dbReference>
<evidence type="ECO:0000256" key="1">
    <source>
        <dbReference type="ARBA" id="ARBA00022729"/>
    </source>
</evidence>
<dbReference type="InterPro" id="IPR001223">
    <property type="entry name" value="Glyco_hydro18_cat"/>
</dbReference>
<dbReference type="Gene3D" id="3.20.20.80">
    <property type="entry name" value="Glycosidases"/>
    <property type="match status" value="1"/>
</dbReference>
<dbReference type="OrthoDB" id="76388at2759"/>
<evidence type="ECO:0000256" key="5">
    <source>
        <dbReference type="RuleBase" id="RU000489"/>
    </source>
</evidence>
<dbReference type="SUPFAM" id="SSF54556">
    <property type="entry name" value="Chitinase insertion domain"/>
    <property type="match status" value="1"/>
</dbReference>
<keyword evidence="1" id="KW-0732">Signal</keyword>
<protein>
    <recommendedName>
        <fullName evidence="8">GH18 domain-containing protein</fullName>
    </recommendedName>
</protein>
<evidence type="ECO:0000313" key="10">
    <source>
        <dbReference type="Proteomes" id="UP001152562"/>
    </source>
</evidence>
<evidence type="ECO:0000256" key="3">
    <source>
        <dbReference type="ARBA" id="ARBA00023180"/>
    </source>
</evidence>
<dbReference type="AlphaFoldDB" id="A0A9P0XJM9"/>
<gene>
    <name evidence="9" type="ORF">PIBRA_LOCUS13241</name>
</gene>
<dbReference type="InterPro" id="IPR001579">
    <property type="entry name" value="Glyco_hydro_18_chit_AS"/>
</dbReference>
<evidence type="ECO:0000259" key="8">
    <source>
        <dbReference type="PROSITE" id="PS51910"/>
    </source>
</evidence>
<feature type="domain" description="GH18" evidence="8">
    <location>
        <begin position="83"/>
        <end position="451"/>
    </location>
</feature>
<dbReference type="GO" id="GO:0004568">
    <property type="term" value="F:chitinase activity"/>
    <property type="evidence" value="ECO:0007669"/>
    <property type="project" value="UniProtKB-ARBA"/>
</dbReference>
<keyword evidence="7" id="KW-0812">Transmembrane</keyword>
<dbReference type="GO" id="GO:0005975">
    <property type="term" value="P:carbohydrate metabolic process"/>
    <property type="evidence" value="ECO:0007669"/>
    <property type="project" value="InterPro"/>
</dbReference>
<dbReference type="GO" id="GO:0006032">
    <property type="term" value="P:chitin catabolic process"/>
    <property type="evidence" value="ECO:0007669"/>
    <property type="project" value="UniProtKB-ARBA"/>
</dbReference>
<dbReference type="SUPFAM" id="SSF51445">
    <property type="entry name" value="(Trans)glycosidases"/>
    <property type="match status" value="1"/>
</dbReference>
<dbReference type="FunFam" id="3.10.50.10:FF:000003">
    <property type="entry name" value="Class V chitinase CHIT5b"/>
    <property type="match status" value="1"/>
</dbReference>
<dbReference type="Proteomes" id="UP001152562">
    <property type="component" value="Unassembled WGS sequence"/>
</dbReference>
<dbReference type="GO" id="GO:0008061">
    <property type="term" value="F:chitin binding"/>
    <property type="evidence" value="ECO:0007669"/>
    <property type="project" value="InterPro"/>
</dbReference>
<keyword evidence="7" id="KW-1133">Transmembrane helix</keyword>
<keyword evidence="10" id="KW-1185">Reference proteome</keyword>
<dbReference type="InterPro" id="IPR017853">
    <property type="entry name" value="GH"/>
</dbReference>
<accession>A0A9P0XJM9</accession>
<evidence type="ECO:0000256" key="2">
    <source>
        <dbReference type="ARBA" id="ARBA00022801"/>
    </source>
</evidence>
<keyword evidence="4 5" id="KW-0326">Glycosidase</keyword>
<dbReference type="InterPro" id="IPR011583">
    <property type="entry name" value="Chitinase_II/V-like_cat"/>
</dbReference>
<keyword evidence="3" id="KW-0325">Glycoprotein</keyword>
<dbReference type="Pfam" id="PF00704">
    <property type="entry name" value="Glyco_hydro_18"/>
    <property type="match status" value="1"/>
</dbReference>
<feature type="transmembrane region" description="Helical" evidence="7">
    <location>
        <begin position="39"/>
        <end position="60"/>
    </location>
</feature>
<evidence type="ECO:0000256" key="7">
    <source>
        <dbReference type="SAM" id="Phobius"/>
    </source>
</evidence>
<dbReference type="PANTHER" id="PTHR11177">
    <property type="entry name" value="CHITINASE"/>
    <property type="match status" value="1"/>
</dbReference>
<comment type="caution">
    <text evidence="9">The sequence shown here is derived from an EMBL/GenBank/DDBJ whole genome shotgun (WGS) entry which is preliminary data.</text>
</comment>
<dbReference type="SMART" id="SM00636">
    <property type="entry name" value="Glyco_18"/>
    <property type="match status" value="1"/>
</dbReference>
<keyword evidence="2 5" id="KW-0378">Hydrolase</keyword>
<dbReference type="PROSITE" id="PS51910">
    <property type="entry name" value="GH18_2"/>
    <property type="match status" value="1"/>
</dbReference>
<organism evidence="9 10">
    <name type="scientific">Pieris brassicae</name>
    <name type="common">White butterfly</name>
    <name type="synonym">Large white butterfly</name>
    <dbReference type="NCBI Taxonomy" id="7116"/>
    <lineage>
        <taxon>Eukaryota</taxon>
        <taxon>Metazoa</taxon>
        <taxon>Ecdysozoa</taxon>
        <taxon>Arthropoda</taxon>
        <taxon>Hexapoda</taxon>
        <taxon>Insecta</taxon>
        <taxon>Pterygota</taxon>
        <taxon>Neoptera</taxon>
        <taxon>Endopterygota</taxon>
        <taxon>Lepidoptera</taxon>
        <taxon>Glossata</taxon>
        <taxon>Ditrysia</taxon>
        <taxon>Papilionoidea</taxon>
        <taxon>Pieridae</taxon>
        <taxon>Pierinae</taxon>
        <taxon>Pieris</taxon>
    </lineage>
</organism>
<name>A0A9P0XJM9_PIEBR</name>
<dbReference type="Gene3D" id="3.10.50.10">
    <property type="match status" value="1"/>
</dbReference>
<evidence type="ECO:0000313" key="9">
    <source>
        <dbReference type="EMBL" id="CAH4037593.1"/>
    </source>
</evidence>
<evidence type="ECO:0000256" key="6">
    <source>
        <dbReference type="RuleBase" id="RU004453"/>
    </source>
</evidence>
<dbReference type="InterPro" id="IPR029070">
    <property type="entry name" value="Chitinase_insertion_sf"/>
</dbReference>
<dbReference type="PANTHER" id="PTHR11177:SF390">
    <property type="entry name" value="CHITINASE 11"/>
    <property type="match status" value="1"/>
</dbReference>
<sequence>MKETWNKIFDYKTDGNLIVLSTYKELEKEDNKNRISFRYYRYVSIILWLIIFSLIALVVLKKQSPLIDIVYVDNGNNDINSDKVVSCYYNTPANDDVSQLLPSNINPHLCTHINVAFAQVKNKQIYLTELQIKTIADVLQIKNKNPNLKVLLSVGGAGNNEGFSDMVVNHIARKEFIKSIKYTLRNYSLDGIDLDWEFPALHQYSRDAGKRERQHFSQLLREIRMEYIREKKNYMLTVALAAPQIIVDVAYDVDQINLYVDYANIMTYDFHYYTQYTPFTGLNSPLYARNSEYFYMGTLNINYTIQMYLSKGLNESKIVVGIPTYGHSFTLVNEDNAGIGSPASGYGHVGSSGFVSYPEVCNFLKVNSNVSIVEEKNARVSYLHKQSEWISFDSPQSVTSKAEYIKKLKLRGAMIYALNSDDYKGLCGKILFSNVSYNFPLSASIRNIILT</sequence>